<feature type="transmembrane region" description="Helical" evidence="6">
    <location>
        <begin position="507"/>
        <end position="528"/>
    </location>
</feature>
<reference evidence="8" key="1">
    <citation type="submission" date="2021-01" db="EMBL/GenBank/DDBJ databases">
        <authorList>
            <person name="Corre E."/>
            <person name="Pelletier E."/>
            <person name="Niang G."/>
            <person name="Scheremetjew M."/>
            <person name="Finn R."/>
            <person name="Kale V."/>
            <person name="Holt S."/>
            <person name="Cochrane G."/>
            <person name="Meng A."/>
            <person name="Brown T."/>
            <person name="Cohen L."/>
        </authorList>
    </citation>
    <scope>NUCLEOTIDE SEQUENCE</scope>
    <source>
        <strain evidence="8">379</strain>
    </source>
</reference>
<gene>
    <name evidence="8" type="ORF">EHUX00137_LOCUS6881</name>
</gene>
<sequence>MKRACAMRARAGHVPTVGSFGDMAPEARDLVFTSAINKGAALVYTSNVDSNVSRHGLTLPQGLREPRLVNVKHSDYKGGRLLGKELCRLTEAIPRRQQVTCLIQQKSGRGLGDSYASERICDGVTSKVKEFCGHKDHQFTANIVYPSMPAGLDIQDTESPELQEWRTSVKDRVGSALIADTYISVIVTPEDFLAELAWEAVARYRPAYDQVLISGFGHTSLGKEHLLAGHMFGTIDTQYHKKGRGLQFTLSRIIPVVGRELNGLPSEISKELLPGEDSGRIYSDTELYVADMQGKMVQRLFRTYDSLVPPSGSDIDGCKEWTGSERDAPDECKLRVRAKLYDIHIADTVIVEGKLEVSYWLKLNWLDRRLAWDPEVYDGLITIDYTKVWRPPYYWQNKYHGRNLKLYESPVSINSSGHVTLVVNDQATFLCDDDVVLFPYDSSECSFTLVGEQTVTHFDGSLGFEIADPDRDFHTYGWIEEDDMEDDSVKRSRVHFRLCYRRVTMGYNIRLVVPAVLLNAIGFMSFWIDSAGESIALGITSLLCMLALRQSVQLPDTSQFTWVELFLLFNVIFQSFVLLLGFMDYSAAIRNRVKVVTDPINSGLERLSRTVKRGRLALKAPKQEVGDARVESVDDGDDKPPGLMATGALAEDEKKEEKSAADVLGRYLIVPSYFLLLALICADEGRLVGRLMSSQSLLTCPTSLPEEGKDGATPRWGSFTDYPPP</sequence>
<evidence type="ECO:0000256" key="6">
    <source>
        <dbReference type="SAM" id="Phobius"/>
    </source>
</evidence>
<dbReference type="GO" id="GO:0004888">
    <property type="term" value="F:transmembrane signaling receptor activity"/>
    <property type="evidence" value="ECO:0007669"/>
    <property type="project" value="InterPro"/>
</dbReference>
<dbReference type="InterPro" id="IPR036719">
    <property type="entry name" value="Neuro-gated_channel_TM_sf"/>
</dbReference>
<organism evidence="8">
    <name type="scientific">Emiliania huxleyi</name>
    <name type="common">Coccolithophore</name>
    <name type="synonym">Pontosphaera huxleyi</name>
    <dbReference type="NCBI Taxonomy" id="2903"/>
    <lineage>
        <taxon>Eukaryota</taxon>
        <taxon>Haptista</taxon>
        <taxon>Haptophyta</taxon>
        <taxon>Prymnesiophyceae</taxon>
        <taxon>Isochrysidales</taxon>
        <taxon>Noelaerhabdaceae</taxon>
        <taxon>Emiliania</taxon>
    </lineage>
</organism>
<feature type="domain" description="Neurotransmitter-gated ion-channel ligand-binding" evidence="7">
    <location>
        <begin position="333"/>
        <end position="449"/>
    </location>
</feature>
<dbReference type="SUPFAM" id="SSF90112">
    <property type="entry name" value="Neurotransmitter-gated ion-channel transmembrane pore"/>
    <property type="match status" value="1"/>
</dbReference>
<dbReference type="GO" id="GO:0005230">
    <property type="term" value="F:extracellular ligand-gated monoatomic ion channel activity"/>
    <property type="evidence" value="ECO:0007669"/>
    <property type="project" value="InterPro"/>
</dbReference>
<evidence type="ECO:0000313" key="8">
    <source>
        <dbReference type="EMBL" id="CAE0533158.1"/>
    </source>
</evidence>
<keyword evidence="3 6" id="KW-1133">Transmembrane helix</keyword>
<dbReference type="Gene3D" id="3.40.50.2300">
    <property type="match status" value="1"/>
</dbReference>
<protein>
    <recommendedName>
        <fullName evidence="7">Neurotransmitter-gated ion-channel ligand-binding domain-containing protein</fullName>
    </recommendedName>
</protein>
<dbReference type="InterPro" id="IPR038050">
    <property type="entry name" value="Neuro_actylchol_rec"/>
</dbReference>
<keyword evidence="4 6" id="KW-0472">Membrane</keyword>
<proteinExistence type="predicted"/>
<dbReference type="InterPro" id="IPR006202">
    <property type="entry name" value="Neur_chan_lig-bd"/>
</dbReference>
<dbReference type="GO" id="GO:0016020">
    <property type="term" value="C:membrane"/>
    <property type="evidence" value="ECO:0007669"/>
    <property type="project" value="UniProtKB-SubCell"/>
</dbReference>
<comment type="subcellular location">
    <subcellularLocation>
        <location evidence="1">Membrane</location>
        <topology evidence="1">Multi-pass membrane protein</topology>
    </subcellularLocation>
</comment>
<feature type="transmembrane region" description="Helical" evidence="6">
    <location>
        <begin position="664"/>
        <end position="682"/>
    </location>
</feature>
<dbReference type="Pfam" id="PF02931">
    <property type="entry name" value="Neur_chan_LBD"/>
    <property type="match status" value="1"/>
</dbReference>
<feature type="region of interest" description="Disordered" evidence="5">
    <location>
        <begin position="702"/>
        <end position="725"/>
    </location>
</feature>
<evidence type="ECO:0000259" key="7">
    <source>
        <dbReference type="Pfam" id="PF02931"/>
    </source>
</evidence>
<evidence type="ECO:0000256" key="3">
    <source>
        <dbReference type="ARBA" id="ARBA00022989"/>
    </source>
</evidence>
<dbReference type="AlphaFoldDB" id="A0A7S3RSL4"/>
<dbReference type="CDD" id="cd18989">
    <property type="entry name" value="LGIC_ECD_cation"/>
    <property type="match status" value="1"/>
</dbReference>
<dbReference type="InterPro" id="IPR036734">
    <property type="entry name" value="Neur_chan_lig-bd_sf"/>
</dbReference>
<dbReference type="EMBL" id="HBIR01009774">
    <property type="protein sequence ID" value="CAE0533158.1"/>
    <property type="molecule type" value="Transcribed_RNA"/>
</dbReference>
<dbReference type="SUPFAM" id="SSF53822">
    <property type="entry name" value="Periplasmic binding protein-like I"/>
    <property type="match status" value="1"/>
</dbReference>
<dbReference type="InterPro" id="IPR028082">
    <property type="entry name" value="Peripla_BP_I"/>
</dbReference>
<name>A0A7S3RSL4_EMIHU</name>
<feature type="transmembrane region" description="Helical" evidence="6">
    <location>
        <begin position="562"/>
        <end position="583"/>
    </location>
</feature>
<dbReference type="InterPro" id="IPR006201">
    <property type="entry name" value="Neur_channel"/>
</dbReference>
<dbReference type="Gene3D" id="1.20.58.390">
    <property type="entry name" value="Neurotransmitter-gated ion-channel transmembrane domain"/>
    <property type="match status" value="1"/>
</dbReference>
<evidence type="ECO:0000256" key="2">
    <source>
        <dbReference type="ARBA" id="ARBA00022692"/>
    </source>
</evidence>
<evidence type="ECO:0000256" key="4">
    <source>
        <dbReference type="ARBA" id="ARBA00023136"/>
    </source>
</evidence>
<dbReference type="SUPFAM" id="SSF63712">
    <property type="entry name" value="Nicotinic receptor ligand binding domain-like"/>
    <property type="match status" value="1"/>
</dbReference>
<evidence type="ECO:0000256" key="1">
    <source>
        <dbReference type="ARBA" id="ARBA00004141"/>
    </source>
</evidence>
<dbReference type="Gene3D" id="2.70.170.10">
    <property type="entry name" value="Neurotransmitter-gated ion-channel ligand-binding domain"/>
    <property type="match status" value="1"/>
</dbReference>
<keyword evidence="2 6" id="KW-0812">Transmembrane</keyword>
<evidence type="ECO:0000256" key="5">
    <source>
        <dbReference type="SAM" id="MobiDB-lite"/>
    </source>
</evidence>
<dbReference type="PANTHER" id="PTHR18945">
    <property type="entry name" value="NEUROTRANSMITTER GATED ION CHANNEL"/>
    <property type="match status" value="1"/>
</dbReference>
<accession>A0A7S3RSL4</accession>